<dbReference type="AlphaFoldDB" id="A0A1M6CTG7"/>
<dbReference type="RefSeq" id="WP_073032238.1">
    <property type="nucleotide sequence ID" value="NZ_FQXJ01000021.1"/>
</dbReference>
<sequence length="86" mass="10279">MLEYLNNLQECFFTWCDNVLQDHINREGSIFKQWRPRKNPDGSYDLVFIMATRDEAASKFAVPVPEEFHELLEHEYFCNHPPDEES</sequence>
<organism evidence="1 2">
    <name type="scientific">Desulfosporosinus lacus DSM 15449</name>
    <dbReference type="NCBI Taxonomy" id="1121420"/>
    <lineage>
        <taxon>Bacteria</taxon>
        <taxon>Bacillati</taxon>
        <taxon>Bacillota</taxon>
        <taxon>Clostridia</taxon>
        <taxon>Eubacteriales</taxon>
        <taxon>Desulfitobacteriaceae</taxon>
        <taxon>Desulfosporosinus</taxon>
    </lineage>
</organism>
<gene>
    <name evidence="1" type="ORF">SAMN02746098_04423</name>
</gene>
<name>A0A1M6CTG7_9FIRM</name>
<dbReference type="EMBL" id="FQXJ01000021">
    <property type="protein sequence ID" value="SHI64250.1"/>
    <property type="molecule type" value="Genomic_DNA"/>
</dbReference>
<evidence type="ECO:0000313" key="1">
    <source>
        <dbReference type="EMBL" id="SHI64250.1"/>
    </source>
</evidence>
<dbReference type="Proteomes" id="UP000183954">
    <property type="component" value="Unassembled WGS sequence"/>
</dbReference>
<proteinExistence type="predicted"/>
<accession>A0A1M6CTG7</accession>
<protein>
    <submittedName>
        <fullName evidence="1">Uncharacterized protein</fullName>
    </submittedName>
</protein>
<keyword evidence="2" id="KW-1185">Reference proteome</keyword>
<reference evidence="2" key="1">
    <citation type="submission" date="2016-11" db="EMBL/GenBank/DDBJ databases">
        <authorList>
            <person name="Varghese N."/>
            <person name="Submissions S."/>
        </authorList>
    </citation>
    <scope>NUCLEOTIDE SEQUENCE [LARGE SCALE GENOMIC DNA]</scope>
    <source>
        <strain evidence="2">DSM 15449</strain>
    </source>
</reference>
<dbReference type="OrthoDB" id="1809038at2"/>
<evidence type="ECO:0000313" key="2">
    <source>
        <dbReference type="Proteomes" id="UP000183954"/>
    </source>
</evidence>